<evidence type="ECO:0000313" key="2">
    <source>
        <dbReference type="EMBL" id="SEF41492.1"/>
    </source>
</evidence>
<dbReference type="Proteomes" id="UP000236736">
    <property type="component" value="Unassembled WGS sequence"/>
</dbReference>
<sequence length="362" mass="40712">MRAAVVNTPTLAYLAILNKDQSPGVYNKILGTIAGAQKNGFSGRIWCDTFSPGFLRRMSEMIINSKEKNLIIRSLCQYNFYLIYAFILARIQGKRIIIDVPTPNRVAIHEIANGNQGVLGKLKSLFYLTVFGPIPYWFTSGVLQYSNESAWFLLGNRSKTKLIGNGIEVSALPVRPKVPKWTGDRLDLICVASLNYWHGLDRLISAISIVNSCDQQLKIYLKIVGKGAVFDQLKSQVEELNLIKYVQFLGFLKGESLYSQYSTAHLGVGSLGLFRKKLNTASELKSREYCAVGIPFITVGEDPDFGKDAKFRIQLSNEESIMDLIQFFKNFKPEQINFSPSEIRAYAVQHLDFSVKIAQILK</sequence>
<dbReference type="EMBL" id="FNVR01000001">
    <property type="protein sequence ID" value="SEF41492.1"/>
    <property type="molecule type" value="Genomic_DNA"/>
</dbReference>
<proteinExistence type="predicted"/>
<accession>A0A1H5RT33</accession>
<keyword evidence="3" id="KW-1185">Reference proteome</keyword>
<dbReference type="Gene3D" id="3.40.50.2000">
    <property type="entry name" value="Glycogen Phosphorylase B"/>
    <property type="match status" value="2"/>
</dbReference>
<evidence type="ECO:0000313" key="3">
    <source>
        <dbReference type="Proteomes" id="UP000236736"/>
    </source>
</evidence>
<reference evidence="3" key="1">
    <citation type="submission" date="2016-10" db="EMBL/GenBank/DDBJ databases">
        <authorList>
            <person name="Varghese N."/>
            <person name="Submissions S."/>
        </authorList>
    </citation>
    <scope>NUCLEOTIDE SEQUENCE [LARGE SCALE GENOMIC DNA]</scope>
    <source>
        <strain evidence="3">DSM 17298</strain>
    </source>
</reference>
<dbReference type="STRING" id="1120964.GCA_001313265_00101"/>
<dbReference type="GO" id="GO:0016757">
    <property type="term" value="F:glycosyltransferase activity"/>
    <property type="evidence" value="ECO:0007669"/>
    <property type="project" value="InterPro"/>
</dbReference>
<dbReference type="RefSeq" id="WP_103922840.1">
    <property type="nucleotide sequence ID" value="NZ_FNVR01000001.1"/>
</dbReference>
<dbReference type="InterPro" id="IPR001296">
    <property type="entry name" value="Glyco_trans_1"/>
</dbReference>
<dbReference type="Pfam" id="PF00534">
    <property type="entry name" value="Glycos_transf_1"/>
    <property type="match status" value="1"/>
</dbReference>
<name>A0A1H5RT33_9BACT</name>
<protein>
    <submittedName>
        <fullName evidence="2">Glycosyltransferase involved in cell wall bisynthesis</fullName>
    </submittedName>
</protein>
<evidence type="ECO:0000259" key="1">
    <source>
        <dbReference type="Pfam" id="PF00534"/>
    </source>
</evidence>
<dbReference type="SUPFAM" id="SSF53756">
    <property type="entry name" value="UDP-Glycosyltransferase/glycogen phosphorylase"/>
    <property type="match status" value="1"/>
</dbReference>
<keyword evidence="2" id="KW-0808">Transferase</keyword>
<dbReference type="OrthoDB" id="6385861at2"/>
<gene>
    <name evidence="2" type="ORF">SAMN03080598_00099</name>
</gene>
<organism evidence="2 3">
    <name type="scientific">Algoriphagus boritolerans DSM 17298 = JCM 18970</name>
    <dbReference type="NCBI Taxonomy" id="1120964"/>
    <lineage>
        <taxon>Bacteria</taxon>
        <taxon>Pseudomonadati</taxon>
        <taxon>Bacteroidota</taxon>
        <taxon>Cytophagia</taxon>
        <taxon>Cytophagales</taxon>
        <taxon>Cyclobacteriaceae</taxon>
        <taxon>Algoriphagus</taxon>
    </lineage>
</organism>
<feature type="domain" description="Glycosyl transferase family 1" evidence="1">
    <location>
        <begin position="180"/>
        <end position="266"/>
    </location>
</feature>
<dbReference type="AlphaFoldDB" id="A0A1H5RT33"/>